<protein>
    <submittedName>
        <fullName evidence="1">Uncharacterized protein</fullName>
    </submittedName>
</protein>
<gene>
    <name evidence="1" type="ORF">SDC9_192883</name>
</gene>
<sequence length="59" mass="6644">MHKKDRVMAELRLPATARGMAIIQQMLFQLPQVVIGLLQRGELIVELHTVALRPGGNKR</sequence>
<reference evidence="1" key="1">
    <citation type="submission" date="2019-08" db="EMBL/GenBank/DDBJ databases">
        <authorList>
            <person name="Kucharzyk K."/>
            <person name="Murdoch R.W."/>
            <person name="Higgins S."/>
            <person name="Loffler F."/>
        </authorList>
    </citation>
    <scope>NUCLEOTIDE SEQUENCE</scope>
</reference>
<evidence type="ECO:0000313" key="1">
    <source>
        <dbReference type="EMBL" id="MPN45316.1"/>
    </source>
</evidence>
<comment type="caution">
    <text evidence="1">The sequence shown here is derived from an EMBL/GenBank/DDBJ whole genome shotgun (WGS) entry which is preliminary data.</text>
</comment>
<dbReference type="EMBL" id="VSSQ01105108">
    <property type="protein sequence ID" value="MPN45316.1"/>
    <property type="molecule type" value="Genomic_DNA"/>
</dbReference>
<proteinExistence type="predicted"/>
<accession>A0A645I372</accession>
<organism evidence="1">
    <name type="scientific">bioreactor metagenome</name>
    <dbReference type="NCBI Taxonomy" id="1076179"/>
    <lineage>
        <taxon>unclassified sequences</taxon>
        <taxon>metagenomes</taxon>
        <taxon>ecological metagenomes</taxon>
    </lineage>
</organism>
<dbReference type="AlphaFoldDB" id="A0A645I372"/>
<name>A0A645I372_9ZZZZ</name>